<dbReference type="PANTHER" id="PTHR44169">
    <property type="entry name" value="NADPH-DEPENDENT 1-ACYLDIHYDROXYACETONE PHOSPHATE REDUCTASE"/>
    <property type="match status" value="1"/>
</dbReference>
<dbReference type="Gene3D" id="3.40.50.720">
    <property type="entry name" value="NAD(P)-binding Rossmann-like Domain"/>
    <property type="match status" value="1"/>
</dbReference>
<accession>A0A1B9NY84</accession>
<proteinExistence type="inferred from homology"/>
<evidence type="ECO:0000313" key="4">
    <source>
        <dbReference type="Proteomes" id="UP000093523"/>
    </source>
</evidence>
<dbReference type="Pfam" id="PF00106">
    <property type="entry name" value="adh_short"/>
    <property type="match status" value="1"/>
</dbReference>
<name>A0A1B9NY84_ALILO</name>
<dbReference type="PRINTS" id="PR00081">
    <property type="entry name" value="GDHRDH"/>
</dbReference>
<dbReference type="EMBL" id="MAJU01000011">
    <property type="protein sequence ID" value="OCH20763.1"/>
    <property type="molecule type" value="Genomic_DNA"/>
</dbReference>
<evidence type="ECO:0000313" key="3">
    <source>
        <dbReference type="EMBL" id="OCH20763.1"/>
    </source>
</evidence>
<dbReference type="GO" id="GO:0016491">
    <property type="term" value="F:oxidoreductase activity"/>
    <property type="evidence" value="ECO:0007669"/>
    <property type="project" value="UniProtKB-KW"/>
</dbReference>
<dbReference type="Proteomes" id="UP000093523">
    <property type="component" value="Unassembled WGS sequence"/>
</dbReference>
<sequence>MQRAIFITGCSTGIGYTTAHQLSKHGFHVIASCRKKEDVLRLQNEGLTCLHLDYSDSESISLAVSELLILTDGKLYALFNNGAYGQAGALEDLPREALKEQFEANFFGWHQLVIELLPIMRKQGYGRIIQNSSVLGIVAMKYRGAYNSSKFAIEGWSDTLRLELMQTNIQISLIEPGPIETNFRPNALKAFKKWVTIENSPHKEKYLMQQQRLEKETSGSAFVLPPESIMSPLLHALNSKKPKARYRVTFPTHLFAILKRILPTKWLDMILNKSD</sequence>
<gene>
    <name evidence="3" type="ORF">A6E04_13310</name>
</gene>
<dbReference type="STRING" id="688.A6E04_13310"/>
<dbReference type="PROSITE" id="PS00061">
    <property type="entry name" value="ADH_SHORT"/>
    <property type="match status" value="1"/>
</dbReference>
<dbReference type="NCBIfam" id="NF004649">
    <property type="entry name" value="PRK05993.1"/>
    <property type="match status" value="1"/>
</dbReference>
<dbReference type="PANTHER" id="PTHR44169:SF6">
    <property type="entry name" value="NADPH-DEPENDENT 1-ACYLDIHYDROXYACETONE PHOSPHATE REDUCTASE"/>
    <property type="match status" value="1"/>
</dbReference>
<keyword evidence="2" id="KW-0560">Oxidoreductase</keyword>
<protein>
    <submittedName>
        <fullName evidence="3">Short-chain dehydrogenase</fullName>
    </submittedName>
</protein>
<dbReference type="RefSeq" id="WP_065611346.1">
    <property type="nucleotide sequence ID" value="NZ_CAWMPN010000011.1"/>
</dbReference>
<dbReference type="InterPro" id="IPR036291">
    <property type="entry name" value="NAD(P)-bd_dom_sf"/>
</dbReference>
<dbReference type="SUPFAM" id="SSF51735">
    <property type="entry name" value="NAD(P)-binding Rossmann-fold domains"/>
    <property type="match status" value="1"/>
</dbReference>
<comment type="caution">
    <text evidence="3">The sequence shown here is derived from an EMBL/GenBank/DDBJ whole genome shotgun (WGS) entry which is preliminary data.</text>
</comment>
<evidence type="ECO:0000256" key="1">
    <source>
        <dbReference type="ARBA" id="ARBA00006484"/>
    </source>
</evidence>
<organism evidence="3 4">
    <name type="scientific">Aliivibrio logei</name>
    <name type="common">Vibrio logei</name>
    <dbReference type="NCBI Taxonomy" id="688"/>
    <lineage>
        <taxon>Bacteria</taxon>
        <taxon>Pseudomonadati</taxon>
        <taxon>Pseudomonadota</taxon>
        <taxon>Gammaproteobacteria</taxon>
        <taxon>Vibrionales</taxon>
        <taxon>Vibrionaceae</taxon>
        <taxon>Aliivibrio</taxon>
    </lineage>
</organism>
<dbReference type="CDD" id="cd05374">
    <property type="entry name" value="17beta-HSD-like_SDR_c"/>
    <property type="match status" value="1"/>
</dbReference>
<dbReference type="AlphaFoldDB" id="A0A1B9NY84"/>
<dbReference type="InterPro" id="IPR020904">
    <property type="entry name" value="Sc_DH/Rdtase_CS"/>
</dbReference>
<dbReference type="InterPro" id="IPR002347">
    <property type="entry name" value="SDR_fam"/>
</dbReference>
<evidence type="ECO:0000256" key="2">
    <source>
        <dbReference type="ARBA" id="ARBA00023002"/>
    </source>
</evidence>
<comment type="similarity">
    <text evidence="1">Belongs to the short-chain dehydrogenases/reductases (SDR) family.</text>
</comment>
<reference evidence="3 4" key="1">
    <citation type="submission" date="2016-06" db="EMBL/GenBank/DDBJ databases">
        <authorList>
            <person name="Kjaerup R.B."/>
            <person name="Dalgaard T.S."/>
            <person name="Juul-Madsen H.R."/>
        </authorList>
    </citation>
    <scope>NUCLEOTIDE SEQUENCE [LARGE SCALE GENOMIC DNA]</scope>
    <source>
        <strain evidence="3 4">1S159</strain>
    </source>
</reference>
<dbReference type="OrthoDB" id="9775296at2"/>